<gene>
    <name evidence="1" type="ORF">L6452_16595</name>
</gene>
<protein>
    <submittedName>
        <fullName evidence="1">Uncharacterized protein</fullName>
    </submittedName>
</protein>
<dbReference type="Proteomes" id="UP001055879">
    <property type="component" value="Linkage Group LG05"/>
</dbReference>
<organism evidence="1 2">
    <name type="scientific">Arctium lappa</name>
    <name type="common">Greater burdock</name>
    <name type="synonym">Lappa major</name>
    <dbReference type="NCBI Taxonomy" id="4217"/>
    <lineage>
        <taxon>Eukaryota</taxon>
        <taxon>Viridiplantae</taxon>
        <taxon>Streptophyta</taxon>
        <taxon>Embryophyta</taxon>
        <taxon>Tracheophyta</taxon>
        <taxon>Spermatophyta</taxon>
        <taxon>Magnoliopsida</taxon>
        <taxon>eudicotyledons</taxon>
        <taxon>Gunneridae</taxon>
        <taxon>Pentapetalae</taxon>
        <taxon>asterids</taxon>
        <taxon>campanulids</taxon>
        <taxon>Asterales</taxon>
        <taxon>Asteraceae</taxon>
        <taxon>Carduoideae</taxon>
        <taxon>Cardueae</taxon>
        <taxon>Arctiinae</taxon>
        <taxon>Arctium</taxon>
    </lineage>
</organism>
<reference evidence="1 2" key="2">
    <citation type="journal article" date="2022" name="Mol. Ecol. Resour.">
        <title>The genomes of chicory, endive, great burdock and yacon provide insights into Asteraceae paleo-polyploidization history and plant inulin production.</title>
        <authorList>
            <person name="Fan W."/>
            <person name="Wang S."/>
            <person name="Wang H."/>
            <person name="Wang A."/>
            <person name="Jiang F."/>
            <person name="Liu H."/>
            <person name="Zhao H."/>
            <person name="Xu D."/>
            <person name="Zhang Y."/>
        </authorList>
    </citation>
    <scope>NUCLEOTIDE SEQUENCE [LARGE SCALE GENOMIC DNA]</scope>
    <source>
        <strain evidence="2">cv. Niubang</strain>
    </source>
</reference>
<reference evidence="2" key="1">
    <citation type="journal article" date="2022" name="Mol. Ecol. Resour.">
        <title>The genomes of chicory, endive, great burdock and yacon provide insights into Asteraceae palaeo-polyploidization history and plant inulin production.</title>
        <authorList>
            <person name="Fan W."/>
            <person name="Wang S."/>
            <person name="Wang H."/>
            <person name="Wang A."/>
            <person name="Jiang F."/>
            <person name="Liu H."/>
            <person name="Zhao H."/>
            <person name="Xu D."/>
            <person name="Zhang Y."/>
        </authorList>
    </citation>
    <scope>NUCLEOTIDE SEQUENCE [LARGE SCALE GENOMIC DNA]</scope>
    <source>
        <strain evidence="2">cv. Niubang</strain>
    </source>
</reference>
<dbReference type="EMBL" id="CM042051">
    <property type="protein sequence ID" value="KAI3727971.1"/>
    <property type="molecule type" value="Genomic_DNA"/>
</dbReference>
<evidence type="ECO:0000313" key="2">
    <source>
        <dbReference type="Proteomes" id="UP001055879"/>
    </source>
</evidence>
<evidence type="ECO:0000313" key="1">
    <source>
        <dbReference type="EMBL" id="KAI3727971.1"/>
    </source>
</evidence>
<name>A0ACB9C0X2_ARCLA</name>
<sequence>MQGLVAGLVKGFEEVLVQGLVGGEMNEVKRVVGERCRRFSSFPSFSSCSFIYLLSFHFICLYITNLKFLP</sequence>
<comment type="caution">
    <text evidence="1">The sequence shown here is derived from an EMBL/GenBank/DDBJ whole genome shotgun (WGS) entry which is preliminary data.</text>
</comment>
<accession>A0ACB9C0X2</accession>
<keyword evidence="2" id="KW-1185">Reference proteome</keyword>
<proteinExistence type="predicted"/>